<feature type="region of interest" description="Disordered" evidence="1">
    <location>
        <begin position="1"/>
        <end position="257"/>
    </location>
</feature>
<dbReference type="GeneID" id="115888563"/>
<gene>
    <name evidence="3" type="primary">LOC115888563</name>
</gene>
<evidence type="ECO:0000256" key="1">
    <source>
        <dbReference type="SAM" id="MobiDB-lite"/>
    </source>
</evidence>
<reference evidence="3" key="1">
    <citation type="submission" date="2025-08" db="UniProtKB">
        <authorList>
            <consortium name="RefSeq"/>
        </authorList>
    </citation>
    <scope>IDENTIFICATION</scope>
    <source>
        <tissue evidence="3">Gonads</tissue>
    </source>
</reference>
<dbReference type="AlphaFoldDB" id="A0A6J2YLK6"/>
<organism evidence="2 3">
    <name type="scientific">Sitophilus oryzae</name>
    <name type="common">Rice weevil</name>
    <name type="synonym">Curculio oryzae</name>
    <dbReference type="NCBI Taxonomy" id="7048"/>
    <lineage>
        <taxon>Eukaryota</taxon>
        <taxon>Metazoa</taxon>
        <taxon>Ecdysozoa</taxon>
        <taxon>Arthropoda</taxon>
        <taxon>Hexapoda</taxon>
        <taxon>Insecta</taxon>
        <taxon>Pterygota</taxon>
        <taxon>Neoptera</taxon>
        <taxon>Endopterygota</taxon>
        <taxon>Coleoptera</taxon>
        <taxon>Polyphaga</taxon>
        <taxon>Cucujiformia</taxon>
        <taxon>Curculionidae</taxon>
        <taxon>Dryophthorinae</taxon>
        <taxon>Sitophilus</taxon>
    </lineage>
</organism>
<feature type="compositionally biased region" description="Low complexity" evidence="1">
    <location>
        <begin position="43"/>
        <end position="59"/>
    </location>
</feature>
<dbReference type="InParanoid" id="A0A6J2YLK6"/>
<proteinExistence type="predicted"/>
<evidence type="ECO:0000313" key="3">
    <source>
        <dbReference type="RefSeq" id="XP_030764176.1"/>
    </source>
</evidence>
<dbReference type="RefSeq" id="XP_030764176.1">
    <property type="nucleotide sequence ID" value="XM_030908316.1"/>
</dbReference>
<feature type="compositionally biased region" description="Acidic residues" evidence="1">
    <location>
        <begin position="186"/>
        <end position="199"/>
    </location>
</feature>
<feature type="compositionally biased region" description="Basic and acidic residues" evidence="1">
    <location>
        <begin position="9"/>
        <end position="19"/>
    </location>
</feature>
<keyword evidence="2" id="KW-1185">Reference proteome</keyword>
<name>A0A6J2YLK6_SITOR</name>
<sequence length="433" mass="48473">METETQPKAPHENGAKVEENSEPVEAAKQNESPAELKPVKTKTPSTPTTRSRSSRSRTPQIKDGKNDETHKPKKDDKKSSPLTKIDEDLNGHDEIKSKNAETEKKSPSKSKKKPAENGSEQEKHDLKEEIAPETKETKKTPIKSPRKREKQEDLGKNGDQKPEPEDKLVKHKSEGEDMDPLVIASDEPDPELQFDETSDLESGKGSPLIPRCKTRRSHTRNIPTPKTPKSLDSDSDKASVSATPDIPDTESTKAENLNDTHDSLEAENASIIAEAGSDVTRLNYTAFEDSEVSEDQSYFNSVREKSLRDTLRHLSPRRPIHGSDSYRVRAMKNNKSKLETSLNDSLDRVVGMKRKRSFTPEERKKFKADSPGLVGFFSSPLKSFGNRFLYTAEDGGSTPKLTGYKDEHKDIHEDIKGIVSVDDIEKKNWCSVM</sequence>
<accession>A0A6J2YLK6</accession>
<dbReference type="KEGG" id="soy:115888563"/>
<protein>
    <submittedName>
        <fullName evidence="3">Proteoglycan 4-like</fullName>
    </submittedName>
</protein>
<feature type="compositionally biased region" description="Basic and acidic residues" evidence="1">
    <location>
        <begin position="60"/>
        <end position="106"/>
    </location>
</feature>
<dbReference type="Proteomes" id="UP000504635">
    <property type="component" value="Unplaced"/>
</dbReference>
<dbReference type="OrthoDB" id="6778555at2759"/>
<feature type="compositionally biased region" description="Basic and acidic residues" evidence="1">
    <location>
        <begin position="120"/>
        <end position="139"/>
    </location>
</feature>
<feature type="compositionally biased region" description="Basic and acidic residues" evidence="1">
    <location>
        <begin position="149"/>
        <end position="175"/>
    </location>
</feature>
<evidence type="ECO:0000313" key="2">
    <source>
        <dbReference type="Proteomes" id="UP000504635"/>
    </source>
</evidence>